<dbReference type="KEGG" id="cpf:CPF_0110"/>
<dbReference type="EMBL" id="CP000246">
    <property type="protein sequence ID" value="ABG82201.1"/>
    <property type="molecule type" value="Genomic_DNA"/>
</dbReference>
<reference evidence="1 2" key="1">
    <citation type="journal article" date="2006" name="Genome Res.">
        <title>Skewed genomic variability in strains of the toxigenic bacterial pathogen, Clostridium perfringens.</title>
        <authorList>
            <person name="Myers G.S."/>
            <person name="Rasko D.A."/>
            <person name="Cheung J.K."/>
            <person name="Ravel J."/>
            <person name="Seshadri R."/>
            <person name="Deboy R.T."/>
            <person name="Ren Q."/>
            <person name="Varga J."/>
            <person name="Awad M.M."/>
            <person name="Brinkac L.M."/>
            <person name="Daugherty S.C."/>
            <person name="Haft D.H."/>
            <person name="Dodson R.J."/>
            <person name="Madupu R."/>
            <person name="Nelson W.C."/>
            <person name="Rosovitz M.J."/>
            <person name="Sullivan S.A."/>
            <person name="Khouri H."/>
            <person name="Dimitrov G.I."/>
            <person name="Watkins K.L."/>
            <person name="Mulligan S."/>
            <person name="Benton J."/>
            <person name="Radune D."/>
            <person name="Fisher D.J."/>
            <person name="Atkins H.S."/>
            <person name="Hiscox T."/>
            <person name="Jost B.H."/>
            <person name="Billington S.J."/>
            <person name="Songer J.G."/>
            <person name="McClane B.A."/>
            <person name="Titball R.W."/>
            <person name="Rood J.I."/>
            <person name="Melville S.B."/>
            <person name="Paulsen I.T."/>
        </authorList>
    </citation>
    <scope>NUCLEOTIDE SEQUENCE [LARGE SCALE GENOMIC DNA]</scope>
    <source>
        <strain evidence="2">ATCC 13124 / DSM 756 / JCM 1290 / NCIMB 6125 / NCTC 8237 / S 107 / Type A</strain>
    </source>
</reference>
<dbReference type="Pfam" id="PF11148">
    <property type="entry name" value="DUF2922"/>
    <property type="match status" value="1"/>
</dbReference>
<name>A0A0H2YNA6_CLOP1</name>
<evidence type="ECO:0000313" key="1">
    <source>
        <dbReference type="EMBL" id="ABG82201.1"/>
    </source>
</evidence>
<gene>
    <name evidence="1" type="ordered locus">CPF_0110</name>
</gene>
<evidence type="ECO:0000313" key="2">
    <source>
        <dbReference type="Proteomes" id="UP000001823"/>
    </source>
</evidence>
<accession>A0A0H2YNA6</accession>
<evidence type="ECO:0008006" key="3">
    <source>
        <dbReference type="Google" id="ProtNLM"/>
    </source>
</evidence>
<organism evidence="1 2">
    <name type="scientific">Clostridium perfringens (strain ATCC 13124 / DSM 756 / JCM 1290 / NCIMB 6125 / NCTC 8237 / Type A)</name>
    <dbReference type="NCBI Taxonomy" id="195103"/>
    <lineage>
        <taxon>Bacteria</taxon>
        <taxon>Bacillati</taxon>
        <taxon>Bacillota</taxon>
        <taxon>Clostridia</taxon>
        <taxon>Eubacteriales</taxon>
        <taxon>Clostridiaceae</taxon>
        <taxon>Clostridium</taxon>
    </lineage>
</organism>
<dbReference type="RefSeq" id="WP_003448590.1">
    <property type="nucleotide sequence ID" value="NC_008261.1"/>
</dbReference>
<proteinExistence type="predicted"/>
<dbReference type="HOGENOM" id="CLU_181401_1_1_9"/>
<dbReference type="GeneID" id="93000580"/>
<sequence>MEKELYLVLSFKNAGGSITKITLKNIKEDVTEEEVQNLMEKIVTANIFVSKGGDLVSKVKGEIVEKTTESFEMS</sequence>
<keyword evidence="2" id="KW-1185">Reference proteome</keyword>
<protein>
    <recommendedName>
        <fullName evidence="3">DUF2922 domain-containing protein</fullName>
    </recommendedName>
</protein>
<dbReference type="Proteomes" id="UP000001823">
    <property type="component" value="Chromosome"/>
</dbReference>
<dbReference type="STRING" id="195103.CPF_0110"/>
<dbReference type="PaxDb" id="195103-CPF_0110"/>
<dbReference type="InterPro" id="IPR021321">
    <property type="entry name" value="DUF2922"/>
</dbReference>
<dbReference type="AlphaFoldDB" id="A0A0H2YNA6"/>